<reference evidence="1 2" key="1">
    <citation type="journal article" date="2012" name="J. Virol.">
        <title>Complete Genome Sequences of 138 Mycobacteriophages.</title>
        <authorList>
            <consortium name="the Science Education Alliance Phage Hunters Advancing Genomics and Evolutionary Science Program"/>
            <consortium name="the KwaZulu-Natal Research Institute for Tuberculosis and HIV Mycobacterial Genetics Course Students"/>
            <consortium name="the Phage Hunters Integrating Research and Education Program"/>
            <person name="Hatfull G.F."/>
        </authorList>
    </citation>
    <scope>NUCLEOTIDE SEQUENCE [LARGE SCALE GENOMIC DNA]</scope>
    <source>
        <strain evidence="1">Baka</strain>
    </source>
</reference>
<dbReference type="GeneID" id="40232995"/>
<dbReference type="InterPro" id="IPR004211">
    <property type="entry name" value="Endonuclease_7"/>
</dbReference>
<dbReference type="Proteomes" id="UP000008404">
    <property type="component" value="Segment"/>
</dbReference>
<dbReference type="Gene3D" id="3.40.1800.10">
    <property type="entry name" value="His-Me finger endonucleases"/>
    <property type="match status" value="1"/>
</dbReference>
<dbReference type="KEGG" id="vg:40232995"/>
<organism evidence="1 2">
    <name type="scientific">Mycobacterium phage Baka</name>
    <dbReference type="NCBI Taxonomy" id="2902882"/>
    <lineage>
        <taxon>Viruses</taxon>
        <taxon>Duplodnaviria</taxon>
        <taxon>Heunggongvirae</taxon>
        <taxon>Uroviricota</taxon>
        <taxon>Caudoviricetes</taxon>
        <taxon>Omegavirus</taxon>
        <taxon>Omegavirus baka</taxon>
    </lineage>
</organism>
<dbReference type="InterPro" id="IPR038563">
    <property type="entry name" value="Endonuclease_7_sf"/>
</dbReference>
<dbReference type="Pfam" id="PF02945">
    <property type="entry name" value="Endonuclease_7"/>
    <property type="match status" value="1"/>
</dbReference>
<accession>G1D046</accession>
<keyword evidence="2" id="KW-1185">Reference proteome</keyword>
<keyword evidence="1" id="KW-0378">Hydrolase</keyword>
<evidence type="ECO:0000313" key="1">
    <source>
        <dbReference type="EMBL" id="AEK08145.1"/>
    </source>
</evidence>
<name>G1D046_9CAUD</name>
<dbReference type="InterPro" id="IPR044925">
    <property type="entry name" value="His-Me_finger_sf"/>
</dbReference>
<dbReference type="RefSeq" id="YP_009636259.1">
    <property type="nucleotide sequence ID" value="NC_042316.1"/>
</dbReference>
<dbReference type="EMBL" id="JF937090">
    <property type="protein sequence ID" value="AEK08145.1"/>
    <property type="molecule type" value="Genomic_DNA"/>
</dbReference>
<proteinExistence type="predicted"/>
<sequence length="180" mass="20177">MFSTCFMEVALNPRCAQYKCRDQAWRANVCKTHWFEWAAKVRAGGARADLKGILLAEQGFKCANPGCRAPLTNWTDAHLDHDHDCCGRNKACVACTRGVICRLCNLMLGYAKDDPERLRGGAEYLEAFQVHGKPIAIAVRDGGARSYGYDRKTMREDLETLEGQRGSQWRYRPPLTASSS</sequence>
<protein>
    <submittedName>
        <fullName evidence="1">Endonuclease VII</fullName>
    </submittedName>
</protein>
<dbReference type="GO" id="GO:0004519">
    <property type="term" value="F:endonuclease activity"/>
    <property type="evidence" value="ECO:0007669"/>
    <property type="project" value="UniProtKB-KW"/>
</dbReference>
<evidence type="ECO:0000313" key="2">
    <source>
        <dbReference type="Proteomes" id="UP000008404"/>
    </source>
</evidence>
<gene>
    <name evidence="1" type="primary">88</name>
    <name evidence="1" type="ORF">PBI_BAKA_88</name>
</gene>
<keyword evidence="1" id="KW-0255">Endonuclease</keyword>
<dbReference type="SUPFAM" id="SSF54060">
    <property type="entry name" value="His-Me finger endonucleases"/>
    <property type="match status" value="1"/>
</dbReference>
<keyword evidence="1" id="KW-0540">Nuclease</keyword>